<dbReference type="HOGENOM" id="CLU_017894_0_0_1"/>
<dbReference type="GO" id="GO:2001069">
    <property type="term" value="F:glycogen binding"/>
    <property type="evidence" value="ECO:0007669"/>
    <property type="project" value="TreeGrafter"/>
</dbReference>
<feature type="region of interest" description="Disordered" evidence="1">
    <location>
        <begin position="88"/>
        <end position="117"/>
    </location>
</feature>
<feature type="region of interest" description="Disordered" evidence="1">
    <location>
        <begin position="189"/>
        <end position="213"/>
    </location>
</feature>
<reference evidence="3 4" key="1">
    <citation type="journal article" date="2011" name="Proc. Natl. Acad. Sci. U.S.A.">
        <title>Evolutionary erosion of yeast sex chromosomes by mating-type switching accidents.</title>
        <authorList>
            <person name="Gordon J.L."/>
            <person name="Armisen D."/>
            <person name="Proux-Wera E."/>
            <person name="Oheigeartaigh S.S."/>
            <person name="Byrne K.P."/>
            <person name="Wolfe K.H."/>
        </authorList>
    </citation>
    <scope>NUCLEOTIDE SEQUENCE [LARGE SCALE GENOMIC DNA]</scope>
    <source>
        <strain evidence="4">ATCC 34711 / CBS 6284 / DSM 70876 / NBRC 10599 / NRRL Y-10934 / UCD 77-7</strain>
    </source>
</reference>
<dbReference type="InterPro" id="IPR005036">
    <property type="entry name" value="CBM21_dom"/>
</dbReference>
<evidence type="ECO:0000259" key="2">
    <source>
        <dbReference type="PROSITE" id="PS51159"/>
    </source>
</evidence>
<dbReference type="KEGG" id="tbl:TBLA_0D04140"/>
<dbReference type="PANTHER" id="PTHR12307">
    <property type="entry name" value="PROTEIN PHOSPHATASE 1 REGULATORY SUBUNIT"/>
    <property type="match status" value="1"/>
</dbReference>
<proteinExistence type="predicted"/>
<gene>
    <name evidence="3" type="primary">TBLA0D04140</name>
    <name evidence="3" type="ORF">TBLA_0D04140</name>
</gene>
<keyword evidence="4" id="KW-1185">Reference proteome</keyword>
<dbReference type="GeneID" id="14495947"/>
<feature type="region of interest" description="Disordered" evidence="1">
    <location>
        <begin position="58"/>
        <end position="77"/>
    </location>
</feature>
<dbReference type="AlphaFoldDB" id="I2H3F9"/>
<dbReference type="InterPro" id="IPR050782">
    <property type="entry name" value="PP1_regulatory_subunit_3"/>
</dbReference>
<dbReference type="GO" id="GO:0005979">
    <property type="term" value="P:regulation of glycogen biosynthetic process"/>
    <property type="evidence" value="ECO:0007669"/>
    <property type="project" value="TreeGrafter"/>
</dbReference>
<dbReference type="GO" id="GO:0008157">
    <property type="term" value="F:protein phosphatase 1 binding"/>
    <property type="evidence" value="ECO:0007669"/>
    <property type="project" value="TreeGrafter"/>
</dbReference>
<accession>I2H3F9</accession>
<sequence length="393" mass="42962">MYVRNSTNTSAQRVPGLSLQFLHRPRRGTLDDGLFPDDELQRNTAYNKSCASRQISAWDSHDSHTTRQDIQDLDPLDTSLQPLDTSTARFTPGHARSRSLPGSPAIATTSTAHPPVRRTRSVHFDTSIPICLFDCDSSPHSAPPGQQVGRLGEPLSMGSPPISRQQQRVVEQPMANPDALVQVQAETDTTATLPPPPPPPLPLPPPPPPPLPLPPPTPLLVALNFATVPGPDPRATRQRVLYAAAPEGPNIRLASLTLHNYSYRDAYYIVLGKLHVRNLAYHKQVSCVFTWDSWTTQLQITASYVGKTPSEPPSESVLYKAPGQEESCENDWDIFQFVLDVGDMALDTCPRLELCAHATQGVAPQGPWSHDDWANNGGANYIVAIRPSLAGRT</sequence>
<evidence type="ECO:0000256" key="1">
    <source>
        <dbReference type="SAM" id="MobiDB-lite"/>
    </source>
</evidence>
<dbReference type="PANTHER" id="PTHR12307:SF36">
    <property type="entry name" value="GLYCOGEN-BINDING SUBUNIT 76A"/>
    <property type="match status" value="1"/>
</dbReference>
<feature type="domain" description="CBM21" evidence="2">
    <location>
        <begin position="250"/>
        <end position="384"/>
    </location>
</feature>
<dbReference type="eggNOG" id="ENOG502QQEE">
    <property type="taxonomic scope" value="Eukaryota"/>
</dbReference>
<protein>
    <recommendedName>
        <fullName evidence="2">CBM21 domain-containing protein</fullName>
    </recommendedName>
</protein>
<feature type="region of interest" description="Disordered" evidence="1">
    <location>
        <begin position="141"/>
        <end position="171"/>
    </location>
</feature>
<feature type="compositionally biased region" description="Basic and acidic residues" evidence="1">
    <location>
        <begin position="59"/>
        <end position="70"/>
    </location>
</feature>
<organism evidence="3 4">
    <name type="scientific">Henningerozyma blattae (strain ATCC 34711 / CBS 6284 / DSM 70876 / NBRC 10599 / NRRL Y-10934 / UCD 77-7)</name>
    <name type="common">Yeast</name>
    <name type="synonym">Tetrapisispora blattae</name>
    <dbReference type="NCBI Taxonomy" id="1071380"/>
    <lineage>
        <taxon>Eukaryota</taxon>
        <taxon>Fungi</taxon>
        <taxon>Dikarya</taxon>
        <taxon>Ascomycota</taxon>
        <taxon>Saccharomycotina</taxon>
        <taxon>Saccharomycetes</taxon>
        <taxon>Saccharomycetales</taxon>
        <taxon>Saccharomycetaceae</taxon>
        <taxon>Henningerozyma</taxon>
    </lineage>
</organism>
<dbReference type="PROSITE" id="PS51159">
    <property type="entry name" value="CBM21"/>
    <property type="match status" value="1"/>
</dbReference>
<name>I2H3F9_HENB6</name>
<dbReference type="Proteomes" id="UP000002866">
    <property type="component" value="Chromosome 4"/>
</dbReference>
<dbReference type="RefSeq" id="XP_004180430.1">
    <property type="nucleotide sequence ID" value="XM_004180382.1"/>
</dbReference>
<dbReference type="GO" id="GO:0000164">
    <property type="term" value="C:protein phosphatase type 1 complex"/>
    <property type="evidence" value="ECO:0007669"/>
    <property type="project" value="TreeGrafter"/>
</dbReference>
<dbReference type="EMBL" id="HE806319">
    <property type="protein sequence ID" value="CCH60911.1"/>
    <property type="molecule type" value="Genomic_DNA"/>
</dbReference>
<dbReference type="Gene3D" id="2.60.40.2440">
    <property type="entry name" value="Carbohydrate binding type-21 domain"/>
    <property type="match status" value="1"/>
</dbReference>
<dbReference type="InterPro" id="IPR038175">
    <property type="entry name" value="CBM21_dom_sf"/>
</dbReference>
<evidence type="ECO:0000313" key="4">
    <source>
        <dbReference type="Proteomes" id="UP000002866"/>
    </source>
</evidence>
<evidence type="ECO:0000313" key="3">
    <source>
        <dbReference type="EMBL" id="CCH60911.1"/>
    </source>
</evidence>
<dbReference type="OrthoDB" id="1881at2759"/>
<feature type="compositionally biased region" description="Pro residues" evidence="1">
    <location>
        <begin position="193"/>
        <end position="213"/>
    </location>
</feature>
<dbReference type="InParanoid" id="I2H3F9"/>
<dbReference type="Pfam" id="PF03370">
    <property type="entry name" value="CBM_21"/>
    <property type="match status" value="1"/>
</dbReference>